<evidence type="ECO:0000256" key="1">
    <source>
        <dbReference type="SAM" id="MobiDB-lite"/>
    </source>
</evidence>
<evidence type="ECO:0000313" key="2">
    <source>
        <dbReference type="EMBL" id="TNN82362.1"/>
    </source>
</evidence>
<feature type="region of interest" description="Disordered" evidence="1">
    <location>
        <begin position="1"/>
        <end position="31"/>
    </location>
</feature>
<gene>
    <name evidence="2" type="ORF">EYF80_007483</name>
</gene>
<dbReference type="Proteomes" id="UP000314294">
    <property type="component" value="Unassembled WGS sequence"/>
</dbReference>
<dbReference type="AlphaFoldDB" id="A0A4Z2IYJ1"/>
<comment type="caution">
    <text evidence="2">The sequence shown here is derived from an EMBL/GenBank/DDBJ whole genome shotgun (WGS) entry which is preliminary data.</text>
</comment>
<name>A0A4Z2IYJ1_9TELE</name>
<evidence type="ECO:0000313" key="3">
    <source>
        <dbReference type="Proteomes" id="UP000314294"/>
    </source>
</evidence>
<proteinExistence type="predicted"/>
<organism evidence="2 3">
    <name type="scientific">Liparis tanakae</name>
    <name type="common">Tanaka's snailfish</name>
    <dbReference type="NCBI Taxonomy" id="230148"/>
    <lineage>
        <taxon>Eukaryota</taxon>
        <taxon>Metazoa</taxon>
        <taxon>Chordata</taxon>
        <taxon>Craniata</taxon>
        <taxon>Vertebrata</taxon>
        <taxon>Euteleostomi</taxon>
        <taxon>Actinopterygii</taxon>
        <taxon>Neopterygii</taxon>
        <taxon>Teleostei</taxon>
        <taxon>Neoteleostei</taxon>
        <taxon>Acanthomorphata</taxon>
        <taxon>Eupercaria</taxon>
        <taxon>Perciformes</taxon>
        <taxon>Cottioidei</taxon>
        <taxon>Cottales</taxon>
        <taxon>Liparidae</taxon>
        <taxon>Liparis</taxon>
    </lineage>
</organism>
<keyword evidence="3" id="KW-1185">Reference proteome</keyword>
<protein>
    <submittedName>
        <fullName evidence="2">Uncharacterized protein</fullName>
    </submittedName>
</protein>
<accession>A0A4Z2IYJ1</accession>
<reference evidence="2 3" key="1">
    <citation type="submission" date="2019-03" db="EMBL/GenBank/DDBJ databases">
        <title>First draft genome of Liparis tanakae, snailfish: a comprehensive survey of snailfish specific genes.</title>
        <authorList>
            <person name="Kim W."/>
            <person name="Song I."/>
            <person name="Jeong J.-H."/>
            <person name="Kim D."/>
            <person name="Kim S."/>
            <person name="Ryu S."/>
            <person name="Song J.Y."/>
            <person name="Lee S.K."/>
        </authorList>
    </citation>
    <scope>NUCLEOTIDE SEQUENCE [LARGE SCALE GENOMIC DNA]</scope>
    <source>
        <tissue evidence="2">Muscle</tissue>
    </source>
</reference>
<dbReference type="EMBL" id="SRLO01000040">
    <property type="protein sequence ID" value="TNN82362.1"/>
    <property type="molecule type" value="Genomic_DNA"/>
</dbReference>
<sequence>MPLALPPLPPNLSSEAKSPRSCLESAANASTRKSIAASTQAIAKLNSQTIADTAERCRLHLPVVDRVRKQADAVIERPLHPKSSRAEVIHAHLLDVVGMEVHHLESRSGKGRG</sequence>
<feature type="compositionally biased region" description="Pro residues" evidence="1">
    <location>
        <begin position="1"/>
        <end position="10"/>
    </location>
</feature>